<dbReference type="SMART" id="SM01012">
    <property type="entry name" value="ANTAR"/>
    <property type="match status" value="1"/>
</dbReference>
<accession>A0ABR9MWT8</accession>
<reference evidence="2 3" key="1">
    <citation type="submission" date="2020-10" db="EMBL/GenBank/DDBJ databases">
        <title>Myceligenerans pegani sp. nov., an endophytic actinomycete isolated from Peganum harmala L. in Xinjiang, China.</title>
        <authorList>
            <person name="Xin L."/>
        </authorList>
    </citation>
    <scope>NUCLEOTIDE SEQUENCE [LARGE SCALE GENOMIC DNA]</scope>
    <source>
        <strain evidence="2 3">TRM65318</strain>
    </source>
</reference>
<gene>
    <name evidence="2" type="ORF">IHE71_09040</name>
</gene>
<dbReference type="Gene3D" id="1.10.10.10">
    <property type="entry name" value="Winged helix-like DNA-binding domain superfamily/Winged helix DNA-binding domain"/>
    <property type="match status" value="1"/>
</dbReference>
<dbReference type="Gene3D" id="3.30.450.20">
    <property type="entry name" value="PAS domain"/>
    <property type="match status" value="1"/>
</dbReference>
<dbReference type="InterPro" id="IPR035965">
    <property type="entry name" value="PAS-like_dom_sf"/>
</dbReference>
<dbReference type="RefSeq" id="WP_192862411.1">
    <property type="nucleotide sequence ID" value="NZ_JADAQT010000069.1"/>
</dbReference>
<name>A0ABR9MWT8_9MICO</name>
<evidence type="ECO:0000313" key="3">
    <source>
        <dbReference type="Proteomes" id="UP000625527"/>
    </source>
</evidence>
<dbReference type="InterPro" id="IPR011006">
    <property type="entry name" value="CheY-like_superfamily"/>
</dbReference>
<dbReference type="InterPro" id="IPR005561">
    <property type="entry name" value="ANTAR"/>
</dbReference>
<evidence type="ECO:0000313" key="2">
    <source>
        <dbReference type="EMBL" id="MBE1875855.1"/>
    </source>
</evidence>
<organism evidence="2 3">
    <name type="scientific">Myceligenerans pegani</name>
    <dbReference type="NCBI Taxonomy" id="2776917"/>
    <lineage>
        <taxon>Bacteria</taxon>
        <taxon>Bacillati</taxon>
        <taxon>Actinomycetota</taxon>
        <taxon>Actinomycetes</taxon>
        <taxon>Micrococcales</taxon>
        <taxon>Promicromonosporaceae</taxon>
        <taxon>Myceligenerans</taxon>
    </lineage>
</organism>
<comment type="caution">
    <text evidence="2">The sequence shown here is derived from an EMBL/GenBank/DDBJ whole genome shotgun (WGS) entry which is preliminary data.</text>
</comment>
<dbReference type="Proteomes" id="UP000625527">
    <property type="component" value="Unassembled WGS sequence"/>
</dbReference>
<protein>
    <submittedName>
        <fullName evidence="2">PAS and ANTAR domain-containing protein</fullName>
    </submittedName>
</protein>
<dbReference type="SUPFAM" id="SSF52172">
    <property type="entry name" value="CheY-like"/>
    <property type="match status" value="1"/>
</dbReference>
<evidence type="ECO:0000259" key="1">
    <source>
        <dbReference type="PROSITE" id="PS50921"/>
    </source>
</evidence>
<proteinExistence type="predicted"/>
<feature type="domain" description="ANTAR" evidence="1">
    <location>
        <begin position="113"/>
        <end position="174"/>
    </location>
</feature>
<dbReference type="PROSITE" id="PS50921">
    <property type="entry name" value="ANTAR"/>
    <property type="match status" value="1"/>
</dbReference>
<dbReference type="InterPro" id="IPR036388">
    <property type="entry name" value="WH-like_DNA-bd_sf"/>
</dbReference>
<dbReference type="SUPFAM" id="SSF55785">
    <property type="entry name" value="PYP-like sensor domain (PAS domain)"/>
    <property type="match status" value="1"/>
</dbReference>
<dbReference type="InterPro" id="IPR013655">
    <property type="entry name" value="PAS_fold_3"/>
</dbReference>
<sequence>MTSPGPGRFTYHVAGDRWDWDDDVYAIHGYAPGEVRPTTDLFLRHKHRADRKRVEDTFQRVIRTGEPFNVYFRIVARGTEKRVVVVGEGVRGDDGRVIRLEGYYLDLTPEFDAESSAAADAAVEASASGRATIEQAKGVLMLGYGLHEDAAFAMLRWWSRNRNLKVREIAERLLTVAREGTFSHPGLRRLLDTLIHDLTHDRPGRRTDEPGRQA</sequence>
<keyword evidence="3" id="KW-1185">Reference proteome</keyword>
<dbReference type="EMBL" id="JADAQT010000069">
    <property type="protein sequence ID" value="MBE1875855.1"/>
    <property type="molecule type" value="Genomic_DNA"/>
</dbReference>
<dbReference type="Pfam" id="PF08447">
    <property type="entry name" value="PAS_3"/>
    <property type="match status" value="1"/>
</dbReference>
<dbReference type="Pfam" id="PF03861">
    <property type="entry name" value="ANTAR"/>
    <property type="match status" value="1"/>
</dbReference>